<evidence type="ECO:0000259" key="3">
    <source>
        <dbReference type="Pfam" id="PF24809"/>
    </source>
</evidence>
<gene>
    <name evidence="5" type="ORF">HDK90DRAFT_48960</name>
</gene>
<dbReference type="InterPro" id="IPR056884">
    <property type="entry name" value="NPHP3-like_N"/>
</dbReference>
<feature type="domain" description="GPI inositol-deacylase winged helix" evidence="2">
    <location>
        <begin position="608"/>
        <end position="688"/>
    </location>
</feature>
<evidence type="ECO:0008006" key="7">
    <source>
        <dbReference type="Google" id="ProtNLM"/>
    </source>
</evidence>
<accession>A0ABR1YDT7</accession>
<dbReference type="PANTHER" id="PTHR10039:SF10">
    <property type="entry name" value="NACHT DOMAIN-CONTAINING PROTEIN"/>
    <property type="match status" value="1"/>
</dbReference>
<comment type="caution">
    <text evidence="5">The sequence shown here is derived from an EMBL/GenBank/DDBJ whole genome shotgun (WGS) entry which is preliminary data.</text>
</comment>
<dbReference type="Pfam" id="PF22939">
    <property type="entry name" value="WHD_GPIID"/>
    <property type="match status" value="1"/>
</dbReference>
<reference evidence="5 6" key="1">
    <citation type="submission" date="2024-04" db="EMBL/GenBank/DDBJ databases">
        <title>Phyllosticta paracitricarpa is synonymous to the EU quarantine fungus P. citricarpa based on phylogenomic analyses.</title>
        <authorList>
            <consortium name="Lawrence Berkeley National Laboratory"/>
            <person name="Van Ingen-Buijs V.A."/>
            <person name="Van Westerhoven A.C."/>
            <person name="Haridas S."/>
            <person name="Skiadas P."/>
            <person name="Martin F."/>
            <person name="Groenewald J.Z."/>
            <person name="Crous P.W."/>
            <person name="Seidl M.F."/>
        </authorList>
    </citation>
    <scope>NUCLEOTIDE SEQUENCE [LARGE SCALE GENOMIC DNA]</scope>
    <source>
        <strain evidence="5 6">CBS 123374</strain>
    </source>
</reference>
<dbReference type="EMBL" id="JBBWRZ010000010">
    <property type="protein sequence ID" value="KAK8227137.1"/>
    <property type="molecule type" value="Genomic_DNA"/>
</dbReference>
<keyword evidence="1" id="KW-0677">Repeat</keyword>
<dbReference type="InterPro" id="IPR056125">
    <property type="entry name" value="DUF7708"/>
</dbReference>
<evidence type="ECO:0000259" key="4">
    <source>
        <dbReference type="Pfam" id="PF24883"/>
    </source>
</evidence>
<name>A0ABR1YDT7_9PEZI</name>
<evidence type="ECO:0000313" key="5">
    <source>
        <dbReference type="EMBL" id="KAK8227137.1"/>
    </source>
</evidence>
<evidence type="ECO:0000256" key="1">
    <source>
        <dbReference type="ARBA" id="ARBA00022737"/>
    </source>
</evidence>
<organism evidence="5 6">
    <name type="scientific">Phyllosticta capitalensis</name>
    <dbReference type="NCBI Taxonomy" id="121624"/>
    <lineage>
        <taxon>Eukaryota</taxon>
        <taxon>Fungi</taxon>
        <taxon>Dikarya</taxon>
        <taxon>Ascomycota</taxon>
        <taxon>Pezizomycotina</taxon>
        <taxon>Dothideomycetes</taxon>
        <taxon>Dothideomycetes incertae sedis</taxon>
        <taxon>Botryosphaeriales</taxon>
        <taxon>Phyllostictaceae</taxon>
        <taxon>Phyllosticta</taxon>
    </lineage>
</organism>
<evidence type="ECO:0000259" key="2">
    <source>
        <dbReference type="Pfam" id="PF22939"/>
    </source>
</evidence>
<feature type="domain" description="DUF7708" evidence="3">
    <location>
        <begin position="133"/>
        <end position="274"/>
    </location>
</feature>
<protein>
    <recommendedName>
        <fullName evidence="7">NACHT domain-containing protein</fullName>
    </recommendedName>
</protein>
<keyword evidence="6" id="KW-1185">Reference proteome</keyword>
<evidence type="ECO:0000313" key="6">
    <source>
        <dbReference type="Proteomes" id="UP001492380"/>
    </source>
</evidence>
<dbReference type="Pfam" id="PF24883">
    <property type="entry name" value="NPHP3_N"/>
    <property type="match status" value="1"/>
</dbReference>
<proteinExistence type="predicted"/>
<dbReference type="InterPro" id="IPR027417">
    <property type="entry name" value="P-loop_NTPase"/>
</dbReference>
<sequence length="1267" mass="145701">MIIRWGAGGGSVSCVSQEQEVFARCCLFFNTLHPAKPHFTVPLIDVFLNNLYWNHCAMSGDAQPCAPHIEPFERAKRLFLDQLSEDERLLYEKATPENLFYHAKMFHDGYQRSSKLQAGRDALMPIVRIIEGYGPALDTWSNAAFVNMFMAPIWGSLRVVIHIAQKVDEYFENLIEMFRQIGDILPHIRDYQRLFPKHGRLMLLLSESLASILTFCKKVKDHFNNEKTAKTRPNKLLGHKASWKKIKISVPNYLEDFEKLKRRIEEEAQLSHMIEDKEHHDRQEEHWALQEGRLRETRLKEALSTLSKVNYKNQHRQLRSEQYAGTGEWLIQEPSFAAWVERPASSCFYCFGIPGSGKSVLSSAIVDHLYQEFTAPEDIHGFYFCDYRDLDSLKCSTLLGTLIRQALDRSPRPQILVDWVLEHVAEGNSQPSTADLVDALKRVMGSRKRVFLVLDGIDELDHAEQNNLRRAMQSFVTLKESVVKIFVSCRAGVIELDSDPYLAVKLTITPDHVRNDILHYIDQIVESKYRSGELQLGNISLKQEIIQALSAGANEMFLWVTFQIEELCLCYNDEEIQETLSNLPEGLADTYARILQRILTSKRGPRSLEIAYAAFQWVICSARPLLVEELLEAIAIRRSDSTLHRNRVMKDTRKLIQACGNLITIQIDGTVRPAHHTVQQFLVRDGTEIGGKPYGPLNRPVPYSEKEYVATNAGSVNSNHLHGIEHMRFFFEEGDQQLGYICIAYLQFEDFQSQVAIREPNRIQMPAEIVNSIGSGSLGPSTATGKVMSKFRGFSKPGTDIGNITLSIPKLGDRDKEKSLDGGYKLLEYVRSFWPFHLDEINLRNNDKKVAEITFIREYPFEMRPWKTSQFVKSIPRYRGARRSQQYHDRRLLFYWALKYKVRFFHDLLKSEEPSTPDLHMEHGWDRNDYSTPSGIFRVIILSEAAQDTPEQNLLQAAAKWGPCQLSWVLNMFACIGFPDIPIKMLHQAFAVGSFEVRRFLYNRIYNHSPSDSDFPGEDVRQVFTIGKPPGALPDIAFDDWPGNARFLSRGQSTPWFARAWRDLSAGDPRRIMSEMFVLSWPKDPDVMITVFPFLESDDKNDAIGRIIREAKSDIEKASDDTKRNFIIETLVGILFPDHGELLSSIRIESGMGKWQDKWDDEVDEAQHRLTLRLVTDELKKEPEGDKDRENTRRTVQELVRRRRDKQIGRESVNRMMLLEIEIDSMISRKEAENGGIEHWTSPLRDSVHKLGNSADKHHPGFFSNID</sequence>
<dbReference type="PANTHER" id="PTHR10039">
    <property type="entry name" value="AMELOGENIN"/>
    <property type="match status" value="1"/>
</dbReference>
<dbReference type="Proteomes" id="UP001492380">
    <property type="component" value="Unassembled WGS sequence"/>
</dbReference>
<dbReference type="SUPFAM" id="SSF52540">
    <property type="entry name" value="P-loop containing nucleoside triphosphate hydrolases"/>
    <property type="match status" value="1"/>
</dbReference>
<dbReference type="Pfam" id="PF24809">
    <property type="entry name" value="DUF7708"/>
    <property type="match status" value="1"/>
</dbReference>
<dbReference type="Gene3D" id="3.40.50.300">
    <property type="entry name" value="P-loop containing nucleotide triphosphate hydrolases"/>
    <property type="match status" value="1"/>
</dbReference>
<dbReference type="InterPro" id="IPR054471">
    <property type="entry name" value="GPIID_WHD"/>
</dbReference>
<feature type="domain" description="Nephrocystin 3-like N-terminal" evidence="4">
    <location>
        <begin position="325"/>
        <end position="490"/>
    </location>
</feature>